<dbReference type="Proteomes" id="UP000789375">
    <property type="component" value="Unassembled WGS sequence"/>
</dbReference>
<dbReference type="EMBL" id="CAJVPP010006174">
    <property type="protein sequence ID" value="CAG8674875.1"/>
    <property type="molecule type" value="Genomic_DNA"/>
</dbReference>
<dbReference type="AlphaFoldDB" id="A0A9N9EH68"/>
<keyword evidence="2" id="KW-1185">Reference proteome</keyword>
<evidence type="ECO:0000313" key="1">
    <source>
        <dbReference type="EMBL" id="CAG8674875.1"/>
    </source>
</evidence>
<accession>A0A9N9EH68</accession>
<evidence type="ECO:0000313" key="2">
    <source>
        <dbReference type="Proteomes" id="UP000789375"/>
    </source>
</evidence>
<proteinExistence type="predicted"/>
<gene>
    <name evidence="1" type="ORF">FMOSSE_LOCUS12594</name>
</gene>
<protein>
    <submittedName>
        <fullName evidence="1">1051_t:CDS:1</fullName>
    </submittedName>
</protein>
<reference evidence="1" key="1">
    <citation type="submission" date="2021-06" db="EMBL/GenBank/DDBJ databases">
        <authorList>
            <person name="Kallberg Y."/>
            <person name="Tangrot J."/>
            <person name="Rosling A."/>
        </authorList>
    </citation>
    <scope>NUCLEOTIDE SEQUENCE</scope>
    <source>
        <strain evidence="1">87-6 pot B 2015</strain>
    </source>
</reference>
<sequence>MEDLMKSCFNREIEDNIFADVYEERIWKTFTDSNNHNILNLICHIRFYEENTFVIGIIPGPHEPDAGQVIKSPNYLIGRIYCAALIMISCDASIIGGFSSHSSKRDCYKCDYTFSMIQNNNTGHWKPNFGNFNTDLPQRLREKH</sequence>
<name>A0A9N9EH68_FUNMO</name>
<organism evidence="1 2">
    <name type="scientific">Funneliformis mosseae</name>
    <name type="common">Endomycorrhizal fungus</name>
    <name type="synonym">Glomus mosseae</name>
    <dbReference type="NCBI Taxonomy" id="27381"/>
    <lineage>
        <taxon>Eukaryota</taxon>
        <taxon>Fungi</taxon>
        <taxon>Fungi incertae sedis</taxon>
        <taxon>Mucoromycota</taxon>
        <taxon>Glomeromycotina</taxon>
        <taxon>Glomeromycetes</taxon>
        <taxon>Glomerales</taxon>
        <taxon>Glomeraceae</taxon>
        <taxon>Funneliformis</taxon>
    </lineage>
</organism>
<comment type="caution">
    <text evidence="1">The sequence shown here is derived from an EMBL/GenBank/DDBJ whole genome shotgun (WGS) entry which is preliminary data.</text>
</comment>